<keyword evidence="3" id="KW-1185">Reference proteome</keyword>
<dbReference type="EMBL" id="PJQM01002935">
    <property type="protein sequence ID" value="RCH91828.1"/>
    <property type="molecule type" value="Genomic_DNA"/>
</dbReference>
<evidence type="ECO:0000313" key="2">
    <source>
        <dbReference type="EMBL" id="RCH91828.1"/>
    </source>
</evidence>
<dbReference type="Proteomes" id="UP000253551">
    <property type="component" value="Unassembled WGS sequence"/>
</dbReference>
<dbReference type="OrthoDB" id="10044187at2759"/>
<organism evidence="2 3">
    <name type="scientific">Rhizopus stolonifer</name>
    <name type="common">Rhizopus nigricans</name>
    <dbReference type="NCBI Taxonomy" id="4846"/>
    <lineage>
        <taxon>Eukaryota</taxon>
        <taxon>Fungi</taxon>
        <taxon>Fungi incertae sedis</taxon>
        <taxon>Mucoromycota</taxon>
        <taxon>Mucoromycotina</taxon>
        <taxon>Mucoromycetes</taxon>
        <taxon>Mucorales</taxon>
        <taxon>Mucorineae</taxon>
        <taxon>Rhizopodaceae</taxon>
        <taxon>Rhizopus</taxon>
    </lineage>
</organism>
<reference evidence="2 3" key="1">
    <citation type="journal article" date="2018" name="G3 (Bethesda)">
        <title>Phylogenetic and Phylogenomic Definition of Rhizopus Species.</title>
        <authorList>
            <person name="Gryganskyi A.P."/>
            <person name="Golan J."/>
            <person name="Dolatabadi S."/>
            <person name="Mondo S."/>
            <person name="Robb S."/>
            <person name="Idnurm A."/>
            <person name="Muszewska A."/>
            <person name="Steczkiewicz K."/>
            <person name="Masonjones S."/>
            <person name="Liao H.L."/>
            <person name="Gajdeczka M.T."/>
            <person name="Anike F."/>
            <person name="Vuek A."/>
            <person name="Anishchenko I.M."/>
            <person name="Voigt K."/>
            <person name="de Hoog G.S."/>
            <person name="Smith M.E."/>
            <person name="Heitman J."/>
            <person name="Vilgalys R."/>
            <person name="Stajich J.E."/>
        </authorList>
    </citation>
    <scope>NUCLEOTIDE SEQUENCE [LARGE SCALE GENOMIC DNA]</scope>
    <source>
        <strain evidence="2 3">LSU 92-RS-03</strain>
    </source>
</reference>
<feature type="compositionally biased region" description="Polar residues" evidence="1">
    <location>
        <begin position="46"/>
        <end position="55"/>
    </location>
</feature>
<dbReference type="Pfam" id="PF10167">
    <property type="entry name" value="BORCS8"/>
    <property type="match status" value="1"/>
</dbReference>
<gene>
    <name evidence="2" type="ORF">CU098_009008</name>
</gene>
<dbReference type="InterPro" id="IPR019320">
    <property type="entry name" value="BORCS8"/>
</dbReference>
<sequence length="159" mass="18259">MSTRTLSLFIPGQKSKRPASVSSSSSSTKSYSWSLDQLSLYTNRRASTQSSLSQGQDEKKKRRQAERLKQVSNRFNHILLLSLNDCSLGFYKIFDHIQRKIPKIVETKKKLQKSSEKVAIAILDIKDVRKNVCDIEQIDSFYNISKMIEQSLDIIQSKQ</sequence>
<evidence type="ECO:0000313" key="3">
    <source>
        <dbReference type="Proteomes" id="UP000253551"/>
    </source>
</evidence>
<evidence type="ECO:0000256" key="1">
    <source>
        <dbReference type="SAM" id="MobiDB-lite"/>
    </source>
</evidence>
<proteinExistence type="predicted"/>
<protein>
    <submittedName>
        <fullName evidence="2">Uncharacterized protein</fullName>
    </submittedName>
</protein>
<name>A0A367JPH9_RHIST</name>
<feature type="compositionally biased region" description="Low complexity" evidence="1">
    <location>
        <begin position="18"/>
        <end position="32"/>
    </location>
</feature>
<accession>A0A367JPH9</accession>
<feature type="region of interest" description="Disordered" evidence="1">
    <location>
        <begin position="1"/>
        <end position="32"/>
    </location>
</feature>
<dbReference type="AlphaFoldDB" id="A0A367JPH9"/>
<comment type="caution">
    <text evidence="2">The sequence shown here is derived from an EMBL/GenBank/DDBJ whole genome shotgun (WGS) entry which is preliminary data.</text>
</comment>
<feature type="region of interest" description="Disordered" evidence="1">
    <location>
        <begin position="46"/>
        <end position="67"/>
    </location>
</feature>